<dbReference type="SUPFAM" id="SSF52540">
    <property type="entry name" value="P-loop containing nucleoside triphosphate hydrolases"/>
    <property type="match status" value="1"/>
</dbReference>
<dbReference type="InterPro" id="IPR011545">
    <property type="entry name" value="DEAD/DEAH_box_helicase_dom"/>
</dbReference>
<dbReference type="GO" id="GO:0005524">
    <property type="term" value="F:ATP binding"/>
    <property type="evidence" value="ECO:0007669"/>
    <property type="project" value="InterPro"/>
</dbReference>
<organism evidence="2">
    <name type="scientific">uncultured Microcoleus sp</name>
    <dbReference type="NCBI Taxonomy" id="259945"/>
    <lineage>
        <taxon>Bacteria</taxon>
        <taxon>Bacillati</taxon>
        <taxon>Cyanobacteriota</taxon>
        <taxon>Cyanophyceae</taxon>
        <taxon>Oscillatoriophycideae</taxon>
        <taxon>Oscillatoriales</taxon>
        <taxon>Microcoleaceae</taxon>
        <taxon>Microcoleus</taxon>
        <taxon>environmental samples</taxon>
    </lineage>
</organism>
<proteinExistence type="predicted"/>
<protein>
    <recommendedName>
        <fullName evidence="1">DEAD/DEAH-box helicase domain-containing protein</fullName>
    </recommendedName>
</protein>
<dbReference type="Pfam" id="PF00270">
    <property type="entry name" value="DEAD"/>
    <property type="match status" value="1"/>
</dbReference>
<dbReference type="InterPro" id="IPR027417">
    <property type="entry name" value="P-loop_NTPase"/>
</dbReference>
<reference evidence="2" key="1">
    <citation type="submission" date="2020-02" db="EMBL/GenBank/DDBJ databases">
        <authorList>
            <person name="Meier V. D."/>
        </authorList>
    </citation>
    <scope>NUCLEOTIDE SEQUENCE</scope>
    <source>
        <strain evidence="2">AVDCRST_MAG84</strain>
    </source>
</reference>
<evidence type="ECO:0000259" key="1">
    <source>
        <dbReference type="Pfam" id="PF00270"/>
    </source>
</evidence>
<dbReference type="GO" id="GO:0003676">
    <property type="term" value="F:nucleic acid binding"/>
    <property type="evidence" value="ECO:0007669"/>
    <property type="project" value="InterPro"/>
</dbReference>
<gene>
    <name evidence="2" type="ORF">AVDCRST_MAG84-2566</name>
</gene>
<dbReference type="AlphaFoldDB" id="A0A6J4M0H0"/>
<feature type="domain" description="DEAD/DEAH-box helicase" evidence="1">
    <location>
        <begin position="35"/>
        <end position="69"/>
    </location>
</feature>
<accession>A0A6J4M0H0</accession>
<dbReference type="EMBL" id="CADCTZ010000456">
    <property type="protein sequence ID" value="CAA9344867.1"/>
    <property type="molecule type" value="Genomic_DNA"/>
</dbReference>
<sequence length="133" mass="15030">MYAIAPTRFSPVKTLYTDTDINEYFRALRGFQPRQFQTETIHKILNRQDVLLRAPTGSGKTETAHAPFLFCVSGIDLFGGRLGNSLQSKFSIARIGKIVRYNQLFWQAGLLFSVFARSNSNHSRTPVAAEFEP</sequence>
<name>A0A6J4M0H0_9CYAN</name>
<evidence type="ECO:0000313" key="2">
    <source>
        <dbReference type="EMBL" id="CAA9344867.1"/>
    </source>
</evidence>
<dbReference type="Gene3D" id="3.40.50.300">
    <property type="entry name" value="P-loop containing nucleotide triphosphate hydrolases"/>
    <property type="match status" value="1"/>
</dbReference>